<comment type="caution">
    <text evidence="1">The sequence shown here is derived from an EMBL/GenBank/DDBJ whole genome shotgun (WGS) entry which is preliminary data.</text>
</comment>
<name>A0ABU2CCL3_9BURK</name>
<gene>
    <name evidence="1" type="ORF">J2X19_003779</name>
</gene>
<dbReference type="RefSeq" id="WP_125473979.1">
    <property type="nucleotide sequence ID" value="NZ_JAVDXT010000004.1"/>
</dbReference>
<evidence type="ECO:0008006" key="3">
    <source>
        <dbReference type="Google" id="ProtNLM"/>
    </source>
</evidence>
<dbReference type="Gene3D" id="2.40.160.10">
    <property type="entry name" value="Porin"/>
    <property type="match status" value="1"/>
</dbReference>
<dbReference type="SUPFAM" id="SSF56935">
    <property type="entry name" value="Porins"/>
    <property type="match status" value="1"/>
</dbReference>
<keyword evidence="2" id="KW-1185">Reference proteome</keyword>
<proteinExistence type="predicted"/>
<evidence type="ECO:0000313" key="1">
    <source>
        <dbReference type="EMBL" id="MDR7379085.1"/>
    </source>
</evidence>
<reference evidence="1 2" key="1">
    <citation type="submission" date="2023-07" db="EMBL/GenBank/DDBJ databases">
        <title>Sorghum-associated microbial communities from plants grown in Nebraska, USA.</title>
        <authorList>
            <person name="Schachtman D."/>
        </authorList>
    </citation>
    <scope>NUCLEOTIDE SEQUENCE [LARGE SCALE GENOMIC DNA]</scope>
    <source>
        <strain evidence="1 2">BE313</strain>
    </source>
</reference>
<accession>A0ABU2CCL3</accession>
<sequence>MLDLTLETATEKFLHFGNSLVSVTRVIAYRSKKTAHQEYPQICMVFKRLLQRSGSCWTSKSRTNLITLETSLNQATFTARATALAAFAMVSASAFALPNIDANIELDSKYQNNDRGASQSGRVELNASQKLGSKYFMAGRATYLSKPDGSAGTDDLWAQFGTESADIKLGRFEAANLFQTPGDVIVEYSGFSPYQANVLRGRQGAYANGSAPFHAAVNVQLGGGLSLEVSGVSSKGAGGATGLRPVLNYANGPLHLAAGVEAIKYEGTAATTTIDTTSCTLVGSTCTFGSTTTAATASVNRTGYGLTGDYNFGGVTLYANYAAGKSRSNIKQNTFALMAGIGNLTLASVFGKGSNLSADDKVTTFWVAYAIPFFDVKGAKITPAISHSKSSGPNEAPNATGFALRVNYEF</sequence>
<protein>
    <recommendedName>
        <fullName evidence="3">Porin</fullName>
    </recommendedName>
</protein>
<dbReference type="EMBL" id="JAVDXT010000004">
    <property type="protein sequence ID" value="MDR7379085.1"/>
    <property type="molecule type" value="Genomic_DNA"/>
</dbReference>
<dbReference type="Proteomes" id="UP001180487">
    <property type="component" value="Unassembled WGS sequence"/>
</dbReference>
<organism evidence="1 2">
    <name type="scientific">Rhodoferax ferrireducens</name>
    <dbReference type="NCBI Taxonomy" id="192843"/>
    <lineage>
        <taxon>Bacteria</taxon>
        <taxon>Pseudomonadati</taxon>
        <taxon>Pseudomonadota</taxon>
        <taxon>Betaproteobacteria</taxon>
        <taxon>Burkholderiales</taxon>
        <taxon>Comamonadaceae</taxon>
        <taxon>Rhodoferax</taxon>
    </lineage>
</organism>
<evidence type="ECO:0000313" key="2">
    <source>
        <dbReference type="Proteomes" id="UP001180487"/>
    </source>
</evidence>
<dbReference type="InterPro" id="IPR023614">
    <property type="entry name" value="Porin_dom_sf"/>
</dbReference>